<dbReference type="eggNOG" id="COG2141">
    <property type="taxonomic scope" value="Bacteria"/>
</dbReference>
<evidence type="ECO:0000259" key="1">
    <source>
        <dbReference type="Pfam" id="PF00296"/>
    </source>
</evidence>
<evidence type="ECO:0000313" key="3">
    <source>
        <dbReference type="Proteomes" id="UP000064921"/>
    </source>
</evidence>
<dbReference type="PANTHER" id="PTHR30137">
    <property type="entry name" value="LUCIFERASE-LIKE MONOOXYGENASE"/>
    <property type="match status" value="1"/>
</dbReference>
<dbReference type="GO" id="GO:0005829">
    <property type="term" value="C:cytosol"/>
    <property type="evidence" value="ECO:0007669"/>
    <property type="project" value="TreeGrafter"/>
</dbReference>
<evidence type="ECO:0000313" key="2">
    <source>
        <dbReference type="EMBL" id="ALV26023.1"/>
    </source>
</evidence>
<dbReference type="Pfam" id="PF00296">
    <property type="entry name" value="Bac_luciferase"/>
    <property type="match status" value="1"/>
</dbReference>
<dbReference type="Proteomes" id="UP000064921">
    <property type="component" value="Chromosome"/>
</dbReference>
<sequence>MSFHHFAFLTPGNFSAAAPGAGLEETLRLITEGEDLGFDSAWVRQRHLERGISSAATFLAAASQRTSRIGLGTAVIQLGYENPFRLAEDLATVEALSGGRLNAGFSDGPAPFASLLGDVLPPLFAPDEPYGRAERLRHALSSPVLANEPLAGNAAGPQLPRLHPHVPALLDRLWYGAGSQRSATWAGRSGFHLLTGNVITAEASEDFLAEQIRLVETFRQSLPPAQTGTGRVAVGRVILPLDGAGPERREKFKDFAASRLERTRQPNGPRRTMFLPDIAGTLDEIAKALREDPVLQITGELRLELPYEFGIEDYRHILRRFAEIVPDLRTPAGSSQPAPVLAAHPAV</sequence>
<feature type="domain" description="Luciferase-like" evidence="1">
    <location>
        <begin position="1"/>
        <end position="210"/>
    </location>
</feature>
<dbReference type="SUPFAM" id="SSF51679">
    <property type="entry name" value="Bacterial luciferase-like"/>
    <property type="match status" value="1"/>
</dbReference>
<dbReference type="EMBL" id="CP013068">
    <property type="protein sequence ID" value="ALV26023.1"/>
    <property type="molecule type" value="Genomic_DNA"/>
</dbReference>
<gene>
    <name evidence="2" type="ORF">APZ00_02155</name>
</gene>
<dbReference type="AlphaFoldDB" id="A0A0U3MPA0"/>
<dbReference type="InterPro" id="IPR011251">
    <property type="entry name" value="Luciferase-like_dom"/>
</dbReference>
<dbReference type="Gene3D" id="3.20.20.30">
    <property type="entry name" value="Luciferase-like domain"/>
    <property type="match status" value="1"/>
</dbReference>
<name>A0A0U3MPA0_9HYPH</name>
<accession>A0A0U3MPA0</accession>
<organism evidence="2 3">
    <name type="scientific">Pannonibacter phragmitetus</name>
    <dbReference type="NCBI Taxonomy" id="121719"/>
    <lineage>
        <taxon>Bacteria</taxon>
        <taxon>Pseudomonadati</taxon>
        <taxon>Pseudomonadota</taxon>
        <taxon>Alphaproteobacteria</taxon>
        <taxon>Hyphomicrobiales</taxon>
        <taxon>Stappiaceae</taxon>
        <taxon>Pannonibacter</taxon>
    </lineage>
</organism>
<keyword evidence="3" id="KW-1185">Reference proteome</keyword>
<dbReference type="InterPro" id="IPR036661">
    <property type="entry name" value="Luciferase-like_sf"/>
</dbReference>
<dbReference type="RefSeq" id="WP_058897942.1">
    <property type="nucleotide sequence ID" value="NZ_CP013068.1"/>
</dbReference>
<proteinExistence type="predicted"/>
<dbReference type="InterPro" id="IPR050766">
    <property type="entry name" value="Bact_Lucif_Oxidored"/>
</dbReference>
<dbReference type="PANTHER" id="PTHR30137:SF15">
    <property type="entry name" value="BLL6902 PROTEIN"/>
    <property type="match status" value="1"/>
</dbReference>
<dbReference type="KEGG" id="pphr:APZ00_02155"/>
<dbReference type="GO" id="GO:0016705">
    <property type="term" value="F:oxidoreductase activity, acting on paired donors, with incorporation or reduction of molecular oxygen"/>
    <property type="evidence" value="ECO:0007669"/>
    <property type="project" value="InterPro"/>
</dbReference>
<dbReference type="STRING" id="121719.APZ00_02155"/>
<reference evidence="2 3" key="1">
    <citation type="submission" date="2015-10" db="EMBL/GenBank/DDBJ databases">
        <title>The world's first case of liver abscess caused by Pannonibacter phragmitetus.</title>
        <authorList>
            <person name="Ming D."/>
            <person name="Wang M."/>
            <person name="Zhou Y."/>
            <person name="Jiang T."/>
            <person name="Hu S."/>
        </authorList>
    </citation>
    <scope>NUCLEOTIDE SEQUENCE [LARGE SCALE GENOMIC DNA]</scope>
    <source>
        <strain evidence="2 3">31801</strain>
    </source>
</reference>
<protein>
    <submittedName>
        <fullName evidence="2">Oxidoreductase</fullName>
    </submittedName>
</protein>